<dbReference type="InterPro" id="IPR000620">
    <property type="entry name" value="EamA_dom"/>
</dbReference>
<evidence type="ECO:0000256" key="7">
    <source>
        <dbReference type="SAM" id="Phobius"/>
    </source>
</evidence>
<feature type="transmembrane region" description="Helical" evidence="7">
    <location>
        <begin position="137"/>
        <end position="156"/>
    </location>
</feature>
<evidence type="ECO:0000256" key="3">
    <source>
        <dbReference type="ARBA" id="ARBA00022692"/>
    </source>
</evidence>
<evidence type="ECO:0000256" key="1">
    <source>
        <dbReference type="ARBA" id="ARBA00004141"/>
    </source>
</evidence>
<accession>A0A0K1E687</accession>
<organism evidence="9 10">
    <name type="scientific">Chondromyces crocatus</name>
    <dbReference type="NCBI Taxonomy" id="52"/>
    <lineage>
        <taxon>Bacteria</taxon>
        <taxon>Pseudomonadati</taxon>
        <taxon>Myxococcota</taxon>
        <taxon>Polyangia</taxon>
        <taxon>Polyangiales</taxon>
        <taxon>Polyangiaceae</taxon>
        <taxon>Chondromyces</taxon>
    </lineage>
</organism>
<dbReference type="AlphaFoldDB" id="A0A0K1E687"/>
<feature type="transmembrane region" description="Helical" evidence="7">
    <location>
        <begin position="75"/>
        <end position="93"/>
    </location>
</feature>
<evidence type="ECO:0000256" key="6">
    <source>
        <dbReference type="SAM" id="MobiDB-lite"/>
    </source>
</evidence>
<feature type="transmembrane region" description="Helical" evidence="7">
    <location>
        <begin position="255"/>
        <end position="277"/>
    </location>
</feature>
<keyword evidence="3 7" id="KW-0812">Transmembrane</keyword>
<feature type="transmembrane region" description="Helical" evidence="7">
    <location>
        <begin position="289"/>
        <end position="305"/>
    </location>
</feature>
<keyword evidence="10" id="KW-1185">Reference proteome</keyword>
<dbReference type="Proteomes" id="UP000067626">
    <property type="component" value="Chromosome"/>
</dbReference>
<protein>
    <submittedName>
        <fullName evidence="9">Membrane protein</fullName>
    </submittedName>
</protein>
<evidence type="ECO:0000256" key="5">
    <source>
        <dbReference type="ARBA" id="ARBA00023136"/>
    </source>
</evidence>
<evidence type="ECO:0000256" key="4">
    <source>
        <dbReference type="ARBA" id="ARBA00022989"/>
    </source>
</evidence>
<keyword evidence="4 7" id="KW-1133">Transmembrane helix</keyword>
<reference evidence="9 10" key="1">
    <citation type="submission" date="2015-07" db="EMBL/GenBank/DDBJ databases">
        <title>Genome analysis of myxobacterium Chondromyces crocatus Cm c5 reveals a high potential for natural compound synthesis and the genetic basis for the loss of fruiting body formation.</title>
        <authorList>
            <person name="Zaburannyi N."/>
            <person name="Bunk B."/>
            <person name="Maier J."/>
            <person name="Overmann J."/>
            <person name="Mueller R."/>
        </authorList>
    </citation>
    <scope>NUCLEOTIDE SEQUENCE [LARGE SCALE GENOMIC DNA]</scope>
    <source>
        <strain evidence="9 10">Cm c5</strain>
    </source>
</reference>
<feature type="transmembrane region" description="Helical" evidence="7">
    <location>
        <begin position="223"/>
        <end position="243"/>
    </location>
</feature>
<evidence type="ECO:0000259" key="8">
    <source>
        <dbReference type="Pfam" id="PF00892"/>
    </source>
</evidence>
<keyword evidence="5 7" id="KW-0472">Membrane</keyword>
<dbReference type="SUPFAM" id="SSF103481">
    <property type="entry name" value="Multidrug resistance efflux transporter EmrE"/>
    <property type="match status" value="2"/>
</dbReference>
<dbReference type="PANTHER" id="PTHR32322:SF2">
    <property type="entry name" value="EAMA DOMAIN-CONTAINING PROTEIN"/>
    <property type="match status" value="1"/>
</dbReference>
<feature type="transmembrane region" description="Helical" evidence="7">
    <location>
        <begin position="168"/>
        <end position="185"/>
    </location>
</feature>
<proteinExistence type="inferred from homology"/>
<dbReference type="GO" id="GO:0016020">
    <property type="term" value="C:membrane"/>
    <property type="evidence" value="ECO:0007669"/>
    <property type="project" value="UniProtKB-SubCell"/>
</dbReference>
<dbReference type="Pfam" id="PF00892">
    <property type="entry name" value="EamA"/>
    <property type="match status" value="2"/>
</dbReference>
<gene>
    <name evidence="9" type="ORF">CMC5_005140</name>
</gene>
<dbReference type="PATRIC" id="fig|52.7.peg.549"/>
<sequence>MPTADTTLVAPECDLPPPPAPAPARAGRARRPTPPSFSPALKERLLIAASLTALYLIWGSTYLGMKVAIETLPPFLMAAIRFITAGGLLYGALRLAGVPAPDRRQWGASARTGALLLVCGNGFVAVGQQWVSSSFAAVVVATMPLWMALFSTVQSARGVAGALRPSRVEWLGLLIGFAGAALLQAGGELRAAHPAALLILFAPVCWALGSLQSRTLPLPKGPMATAAQMLTGGVAMLGVSFLLGERITVAPSPRSLIAVAYLTLFGSIVAFSAYGYLLRRVRPAIATSYAYVNPMVAIALGAFFGGETIPLSTWIAAVVILVGVAISARARASSAPHPVTPLKA</sequence>
<dbReference type="STRING" id="52.CMC5_005140"/>
<dbReference type="OrthoDB" id="9812547at2"/>
<feature type="domain" description="EamA" evidence="8">
    <location>
        <begin position="54"/>
        <end position="183"/>
    </location>
</feature>
<dbReference type="EMBL" id="CP012159">
    <property type="protein sequence ID" value="AKT36401.1"/>
    <property type="molecule type" value="Genomic_DNA"/>
</dbReference>
<feature type="region of interest" description="Disordered" evidence="6">
    <location>
        <begin position="1"/>
        <end position="36"/>
    </location>
</feature>
<dbReference type="InterPro" id="IPR050638">
    <property type="entry name" value="AA-Vitamin_Transporters"/>
</dbReference>
<dbReference type="KEGG" id="ccro:CMC5_005140"/>
<dbReference type="NCBIfam" id="NF008432">
    <property type="entry name" value="PRK11272.1"/>
    <property type="match status" value="1"/>
</dbReference>
<dbReference type="PANTHER" id="PTHR32322">
    <property type="entry name" value="INNER MEMBRANE TRANSPORTER"/>
    <property type="match status" value="1"/>
</dbReference>
<evidence type="ECO:0000256" key="2">
    <source>
        <dbReference type="ARBA" id="ARBA00007362"/>
    </source>
</evidence>
<comment type="subcellular location">
    <subcellularLocation>
        <location evidence="1">Membrane</location>
        <topology evidence="1">Multi-pass membrane protein</topology>
    </subcellularLocation>
</comment>
<name>A0A0K1E687_CHOCO</name>
<feature type="transmembrane region" description="Helical" evidence="7">
    <location>
        <begin position="191"/>
        <end position="211"/>
    </location>
</feature>
<feature type="transmembrane region" description="Helical" evidence="7">
    <location>
        <begin position="45"/>
        <end position="63"/>
    </location>
</feature>
<comment type="similarity">
    <text evidence="2">Belongs to the EamA transporter family.</text>
</comment>
<dbReference type="InterPro" id="IPR037185">
    <property type="entry name" value="EmrE-like"/>
</dbReference>
<evidence type="ECO:0000313" key="9">
    <source>
        <dbReference type="EMBL" id="AKT36401.1"/>
    </source>
</evidence>
<feature type="domain" description="EamA" evidence="8">
    <location>
        <begin position="195"/>
        <end position="327"/>
    </location>
</feature>
<feature type="transmembrane region" description="Helical" evidence="7">
    <location>
        <begin position="311"/>
        <end position="328"/>
    </location>
</feature>
<evidence type="ECO:0000313" key="10">
    <source>
        <dbReference type="Proteomes" id="UP000067626"/>
    </source>
</evidence>
<dbReference type="RefSeq" id="WP_082362179.1">
    <property type="nucleotide sequence ID" value="NZ_CP012159.1"/>
</dbReference>
<feature type="transmembrane region" description="Helical" evidence="7">
    <location>
        <begin position="114"/>
        <end position="131"/>
    </location>
</feature>